<evidence type="ECO:0000256" key="1">
    <source>
        <dbReference type="ARBA" id="ARBA00004173"/>
    </source>
</evidence>
<comment type="caution">
    <text evidence="8">The sequence shown here is derived from an EMBL/GenBank/DDBJ whole genome shotgun (WGS) entry which is preliminary data.</text>
</comment>
<keyword evidence="4" id="KW-0496">Mitochondrion</keyword>
<reference evidence="8 9" key="1">
    <citation type="submission" date="2023-03" db="EMBL/GenBank/DDBJ databases">
        <title>Genome insight into feeding habits of ladybird beetles.</title>
        <authorList>
            <person name="Li H.-S."/>
            <person name="Huang Y.-H."/>
            <person name="Pang H."/>
        </authorList>
    </citation>
    <scope>NUCLEOTIDE SEQUENCE [LARGE SCALE GENOMIC DNA]</scope>
    <source>
        <strain evidence="8">SYSU_2023b</strain>
        <tissue evidence="8">Whole body</tissue>
    </source>
</reference>
<dbReference type="PANTHER" id="PTHR13477:SF0">
    <property type="entry name" value="LARGE RIBOSOMAL SUBUNIT PROTEIN ML49"/>
    <property type="match status" value="1"/>
</dbReference>
<evidence type="ECO:0000256" key="5">
    <source>
        <dbReference type="ARBA" id="ARBA00023274"/>
    </source>
</evidence>
<dbReference type="EMBL" id="JARQZJ010000002">
    <property type="protein sequence ID" value="KAK9869988.1"/>
    <property type="molecule type" value="Genomic_DNA"/>
</dbReference>
<evidence type="ECO:0000313" key="8">
    <source>
        <dbReference type="EMBL" id="KAK9869988.1"/>
    </source>
</evidence>
<evidence type="ECO:0000256" key="2">
    <source>
        <dbReference type="ARBA" id="ARBA00005677"/>
    </source>
</evidence>
<dbReference type="FunFam" id="3.30.780.10:FF:000009">
    <property type="entry name" value="39S ribosomal protein L49, mitochondrial"/>
    <property type="match status" value="1"/>
</dbReference>
<gene>
    <name evidence="8" type="ORF">WA026_006087</name>
</gene>
<organism evidence="8 9">
    <name type="scientific">Henosepilachna vigintioctopunctata</name>
    <dbReference type="NCBI Taxonomy" id="420089"/>
    <lineage>
        <taxon>Eukaryota</taxon>
        <taxon>Metazoa</taxon>
        <taxon>Ecdysozoa</taxon>
        <taxon>Arthropoda</taxon>
        <taxon>Hexapoda</taxon>
        <taxon>Insecta</taxon>
        <taxon>Pterygota</taxon>
        <taxon>Neoptera</taxon>
        <taxon>Endopterygota</taxon>
        <taxon>Coleoptera</taxon>
        <taxon>Polyphaga</taxon>
        <taxon>Cucujiformia</taxon>
        <taxon>Coccinelloidea</taxon>
        <taxon>Coccinellidae</taxon>
        <taxon>Epilachninae</taxon>
        <taxon>Epilachnini</taxon>
        <taxon>Henosepilachna</taxon>
    </lineage>
</organism>
<keyword evidence="9" id="KW-1185">Reference proteome</keyword>
<dbReference type="Gene3D" id="3.30.780.10">
    <property type="entry name" value="SUI1-like domain"/>
    <property type="match status" value="1"/>
</dbReference>
<evidence type="ECO:0000313" key="9">
    <source>
        <dbReference type="Proteomes" id="UP001431783"/>
    </source>
</evidence>
<proteinExistence type="inferred from homology"/>
<evidence type="ECO:0000256" key="4">
    <source>
        <dbReference type="ARBA" id="ARBA00023128"/>
    </source>
</evidence>
<dbReference type="GO" id="GO:0005762">
    <property type="term" value="C:mitochondrial large ribosomal subunit"/>
    <property type="evidence" value="ECO:0007669"/>
    <property type="project" value="TreeGrafter"/>
</dbReference>
<evidence type="ECO:0000256" key="7">
    <source>
        <dbReference type="ARBA" id="ARBA00035545"/>
    </source>
</evidence>
<dbReference type="Proteomes" id="UP001431783">
    <property type="component" value="Unassembled WGS sequence"/>
</dbReference>
<comment type="subcellular location">
    <subcellularLocation>
        <location evidence="1">Mitochondrion</location>
    </subcellularLocation>
</comment>
<keyword evidence="5" id="KW-0687">Ribonucleoprotein</keyword>
<dbReference type="InterPro" id="IPR007740">
    <property type="entry name" value="Ribosomal_mL49"/>
</dbReference>
<protein>
    <recommendedName>
        <fullName evidence="6">Large ribosomal subunit protein mL49</fullName>
    </recommendedName>
    <alternativeName>
        <fullName evidence="7">39S ribosomal protein L49, mitochondrial</fullName>
    </alternativeName>
</protein>
<dbReference type="AlphaFoldDB" id="A0AAW1TNL4"/>
<evidence type="ECO:0000256" key="6">
    <source>
        <dbReference type="ARBA" id="ARBA00035191"/>
    </source>
</evidence>
<sequence>MTTFINISRLLRSCSTLRTTKHISVRYSGFINSPFLEDVQIKAKYEVTKSPSEWKYVVRILPPLTVPELALRDKYNSTFKPQGDVKDRPYIVCRTKNHMIPVYLKISQRGVKRLTYVRKIQGDIWLLGKELETYLQPMSKRPLRMQVNEFTGSIIINGDYVNAIKYWLTERDY</sequence>
<comment type="similarity">
    <text evidence="2">Belongs to the mitochondrion-specific ribosomal protein mL49 family.</text>
</comment>
<name>A0AAW1TNL4_9CUCU</name>
<accession>A0AAW1TNL4</accession>
<dbReference type="GO" id="GO:0003735">
    <property type="term" value="F:structural constituent of ribosome"/>
    <property type="evidence" value="ECO:0007669"/>
    <property type="project" value="InterPro"/>
</dbReference>
<evidence type="ECO:0000256" key="3">
    <source>
        <dbReference type="ARBA" id="ARBA00022980"/>
    </source>
</evidence>
<keyword evidence="3" id="KW-0689">Ribosomal protein</keyword>
<dbReference type="PANTHER" id="PTHR13477">
    <property type="entry name" value="MITOCHONDRIAL 39S RIBOSOMAL PROTEIN L49"/>
    <property type="match status" value="1"/>
</dbReference>
<dbReference type="GO" id="GO:0006412">
    <property type="term" value="P:translation"/>
    <property type="evidence" value="ECO:0007669"/>
    <property type="project" value="InterPro"/>
</dbReference>
<dbReference type="Pfam" id="PF05046">
    <property type="entry name" value="Img2"/>
    <property type="match status" value="1"/>
</dbReference>